<dbReference type="EMBL" id="CAIZ01000123">
    <property type="protein sequence ID" value="CCH70201.1"/>
    <property type="molecule type" value="Genomic_DNA"/>
</dbReference>
<evidence type="ECO:0000259" key="2">
    <source>
        <dbReference type="Pfam" id="PF18153"/>
    </source>
</evidence>
<evidence type="ECO:0000256" key="1">
    <source>
        <dbReference type="SAM" id="MobiDB-lite"/>
    </source>
</evidence>
<dbReference type="eggNOG" id="ENOG5030BUI">
    <property type="taxonomic scope" value="Bacteria"/>
</dbReference>
<organism evidence="3 4">
    <name type="scientific">Phycicoccus elongatus Lp2</name>
    <dbReference type="NCBI Taxonomy" id="1193181"/>
    <lineage>
        <taxon>Bacteria</taxon>
        <taxon>Bacillati</taxon>
        <taxon>Actinomycetota</taxon>
        <taxon>Actinomycetes</taxon>
        <taxon>Micrococcales</taxon>
        <taxon>Intrasporangiaceae</taxon>
        <taxon>Phycicoccus</taxon>
    </lineage>
</organism>
<dbReference type="InterPro" id="IPR041208">
    <property type="entry name" value="Cap15"/>
</dbReference>
<comment type="caution">
    <text evidence="3">The sequence shown here is derived from an EMBL/GenBank/DDBJ whole genome shotgun (WGS) entry which is preliminary data.</text>
</comment>
<protein>
    <recommendedName>
        <fullName evidence="2">CD-NTase-associated protein 15 domain-containing protein</fullName>
    </recommendedName>
</protein>
<dbReference type="AlphaFoldDB" id="N0E361"/>
<evidence type="ECO:0000313" key="3">
    <source>
        <dbReference type="EMBL" id="CCH70201.1"/>
    </source>
</evidence>
<feature type="region of interest" description="Disordered" evidence="1">
    <location>
        <begin position="1"/>
        <end position="24"/>
    </location>
</feature>
<gene>
    <name evidence="3" type="ORF">BN10_530017</name>
</gene>
<dbReference type="Pfam" id="PF18153">
    <property type="entry name" value="Cap15_CD_rec"/>
    <property type="match status" value="1"/>
</dbReference>
<dbReference type="HOGENOM" id="CLU_2496837_0_0_11"/>
<keyword evidence="4" id="KW-1185">Reference proteome</keyword>
<evidence type="ECO:0000313" key="4">
    <source>
        <dbReference type="Proteomes" id="UP000013167"/>
    </source>
</evidence>
<reference evidence="3 4" key="1">
    <citation type="journal article" date="2013" name="ISME J.">
        <title>A metabolic model for members of the genus Tetrasphaera involved in enhanced biological phosphorus removal.</title>
        <authorList>
            <person name="Kristiansen R."/>
            <person name="Nguyen H.T.T."/>
            <person name="Saunders A.M."/>
            <person name="Nielsen J.L."/>
            <person name="Wimmer R."/>
            <person name="Le V.Q."/>
            <person name="McIlroy S.J."/>
            <person name="Petrovski S."/>
            <person name="Seviour R.J."/>
            <person name="Calteau A."/>
            <person name="Nielsen K.L."/>
            <person name="Nielsen P.H."/>
        </authorList>
    </citation>
    <scope>NUCLEOTIDE SEQUENCE [LARGE SCALE GENOMIC DNA]</scope>
    <source>
        <strain evidence="3 4">Lp2</strain>
    </source>
</reference>
<sequence>MKVEMEVASGTSTSVSTSALGSVQSDGSATCLTYVYANRVNPALADSDMGDHGGTAELRIYADGRFNGRYYNSRPRAGTIQGLKKS</sequence>
<feature type="compositionally biased region" description="Low complexity" evidence="1">
    <location>
        <begin position="7"/>
        <end position="23"/>
    </location>
</feature>
<feature type="domain" description="CD-NTase-associated protein 15" evidence="2">
    <location>
        <begin position="2"/>
        <end position="77"/>
    </location>
</feature>
<dbReference type="Proteomes" id="UP000013167">
    <property type="component" value="Unassembled WGS sequence"/>
</dbReference>
<name>N0E361_9MICO</name>
<proteinExistence type="predicted"/>
<accession>N0E361</accession>